<feature type="transmembrane region" description="Helical" evidence="8">
    <location>
        <begin position="83"/>
        <end position="104"/>
    </location>
</feature>
<dbReference type="AlphaFoldDB" id="A0A0W0SVF3"/>
<dbReference type="GO" id="GO:0005886">
    <property type="term" value="C:plasma membrane"/>
    <property type="evidence" value="ECO:0007669"/>
    <property type="project" value="UniProtKB-SubCell"/>
</dbReference>
<evidence type="ECO:0000313" key="9">
    <source>
        <dbReference type="EMBL" id="KTC87260.1"/>
    </source>
</evidence>
<evidence type="ECO:0000256" key="5">
    <source>
        <dbReference type="ARBA" id="ARBA00022989"/>
    </source>
</evidence>
<evidence type="ECO:0008006" key="11">
    <source>
        <dbReference type="Google" id="ProtNLM"/>
    </source>
</evidence>
<feature type="transmembrane region" description="Helical" evidence="8">
    <location>
        <begin position="407"/>
        <end position="431"/>
    </location>
</feature>
<comment type="similarity">
    <text evidence="7">Belongs to the glycosyltransferase 87 family.</text>
</comment>
<dbReference type="STRING" id="1212489.Ldro_0879"/>
<evidence type="ECO:0000256" key="7">
    <source>
        <dbReference type="ARBA" id="ARBA00024033"/>
    </source>
</evidence>
<keyword evidence="3" id="KW-0808">Transferase</keyword>
<keyword evidence="2" id="KW-1003">Cell membrane</keyword>
<comment type="subcellular location">
    <subcellularLocation>
        <location evidence="1">Cell membrane</location>
        <topology evidence="1">Multi-pass membrane protein</topology>
    </subcellularLocation>
</comment>
<dbReference type="Proteomes" id="UP000054736">
    <property type="component" value="Unassembled WGS sequence"/>
</dbReference>
<keyword evidence="10" id="KW-1185">Reference proteome</keyword>
<dbReference type="EMBL" id="LNXY01000020">
    <property type="protein sequence ID" value="KTC87260.1"/>
    <property type="molecule type" value="Genomic_DNA"/>
</dbReference>
<evidence type="ECO:0000256" key="6">
    <source>
        <dbReference type="ARBA" id="ARBA00023136"/>
    </source>
</evidence>
<evidence type="ECO:0000256" key="8">
    <source>
        <dbReference type="SAM" id="Phobius"/>
    </source>
</evidence>
<reference evidence="9 10" key="1">
    <citation type="submission" date="2015-11" db="EMBL/GenBank/DDBJ databases">
        <title>Genomic analysis of 38 Legionella species identifies large and diverse effector repertoires.</title>
        <authorList>
            <person name="Burstein D."/>
            <person name="Amaro F."/>
            <person name="Zusman T."/>
            <person name="Lifshitz Z."/>
            <person name="Cohen O."/>
            <person name="Gilbert J.A."/>
            <person name="Pupko T."/>
            <person name="Shuman H.A."/>
            <person name="Segal G."/>
        </authorList>
    </citation>
    <scope>NUCLEOTIDE SEQUENCE [LARGE SCALE GENOMIC DNA]</scope>
    <source>
        <strain evidence="9 10">ATCC 700990</strain>
    </source>
</reference>
<sequence>MKTHSTYLIFPLIFLIFIYSILLYLIFSSQRIVDFTPFYTSAKLLLSGNNPYPVQLIISVNLNPPFFIWLFSPLAYLSYHKALIIWAIMSLCLGLVAANIAFRYAFSDEIWKKYRLIFYIIYFSFFPILMDTSIVQIGAVLAFFMMVGYHFYLNDRCYLAGISWGIIIALKLFPALLFFYVLKQGRRQVFLSMLATFLLACLIPVLIYGPTIYSQYHSMVARILWFGDSWNASIYGFLFRLLIDTNSSYHNLMPIELLYAGLFLISLLVYLKALGPRYIKGQTDQSNHQPFCLTLVMMLLLSPFGWLYYFSVLMFPLILSFMISFDKKTSSIPVLLWTACFFLINFPQAYVINKSMHNFTERITLFSFDFYGLLVLFYILTSNQQIQGNNELKIETMLENERKRRSLLAVAIFFIFGLIVPLNSFLISLSLTPEDRAKLLRQMENLNNKGVSQ</sequence>
<keyword evidence="4 8" id="KW-0812">Transmembrane</keyword>
<feature type="transmembrane region" description="Helical" evidence="8">
    <location>
        <begin position="6"/>
        <end position="27"/>
    </location>
</feature>
<dbReference type="Pfam" id="PF09594">
    <property type="entry name" value="GT87"/>
    <property type="match status" value="1"/>
</dbReference>
<feature type="transmembrane region" description="Helical" evidence="8">
    <location>
        <begin position="158"/>
        <end position="182"/>
    </location>
</feature>
<feature type="transmembrane region" description="Helical" evidence="8">
    <location>
        <begin position="189"/>
        <end position="211"/>
    </location>
</feature>
<comment type="caution">
    <text evidence="9">The sequence shown here is derived from an EMBL/GenBank/DDBJ whole genome shotgun (WGS) entry which is preliminary data.</text>
</comment>
<name>A0A0W0SVF3_9GAMM</name>
<dbReference type="PATRIC" id="fig|1212489.4.peg.921"/>
<evidence type="ECO:0000256" key="3">
    <source>
        <dbReference type="ARBA" id="ARBA00022679"/>
    </source>
</evidence>
<dbReference type="OrthoDB" id="5659754at2"/>
<keyword evidence="6 8" id="KW-0472">Membrane</keyword>
<evidence type="ECO:0000313" key="10">
    <source>
        <dbReference type="Proteomes" id="UP000054736"/>
    </source>
</evidence>
<evidence type="ECO:0000256" key="1">
    <source>
        <dbReference type="ARBA" id="ARBA00004651"/>
    </source>
</evidence>
<dbReference type="InterPro" id="IPR018584">
    <property type="entry name" value="GT87"/>
</dbReference>
<organism evidence="9 10">
    <name type="scientific">Legionella drozanskii LLAP-1</name>
    <dbReference type="NCBI Taxonomy" id="1212489"/>
    <lineage>
        <taxon>Bacteria</taxon>
        <taxon>Pseudomonadati</taxon>
        <taxon>Pseudomonadota</taxon>
        <taxon>Gammaproteobacteria</taxon>
        <taxon>Legionellales</taxon>
        <taxon>Legionellaceae</taxon>
        <taxon>Legionella</taxon>
    </lineage>
</organism>
<feature type="transmembrane region" description="Helical" evidence="8">
    <location>
        <begin position="223"/>
        <end position="243"/>
    </location>
</feature>
<dbReference type="GO" id="GO:0016758">
    <property type="term" value="F:hexosyltransferase activity"/>
    <property type="evidence" value="ECO:0007669"/>
    <property type="project" value="InterPro"/>
</dbReference>
<dbReference type="RefSeq" id="WP_058495212.1">
    <property type="nucleotide sequence ID" value="NZ_CAAAIU010000012.1"/>
</dbReference>
<feature type="transmembrane region" description="Helical" evidence="8">
    <location>
        <begin position="116"/>
        <end position="146"/>
    </location>
</feature>
<gene>
    <name evidence="9" type="ORF">Ldro_0879</name>
</gene>
<keyword evidence="5 8" id="KW-1133">Transmembrane helix</keyword>
<feature type="transmembrane region" description="Helical" evidence="8">
    <location>
        <begin position="332"/>
        <end position="351"/>
    </location>
</feature>
<accession>A0A0W0SVF3</accession>
<protein>
    <recommendedName>
        <fullName evidence="11">DUF2029 domain-containing protein</fullName>
    </recommendedName>
</protein>
<evidence type="ECO:0000256" key="4">
    <source>
        <dbReference type="ARBA" id="ARBA00022692"/>
    </source>
</evidence>
<evidence type="ECO:0000256" key="2">
    <source>
        <dbReference type="ARBA" id="ARBA00022475"/>
    </source>
</evidence>
<feature type="transmembrane region" description="Helical" evidence="8">
    <location>
        <begin position="363"/>
        <end position="380"/>
    </location>
</feature>
<feature type="transmembrane region" description="Helical" evidence="8">
    <location>
        <begin position="255"/>
        <end position="273"/>
    </location>
</feature>
<proteinExistence type="inferred from homology"/>
<feature type="transmembrane region" description="Helical" evidence="8">
    <location>
        <begin position="306"/>
        <end position="325"/>
    </location>
</feature>